<comment type="caution">
    <text evidence="11">The sequence shown here is derived from an EMBL/GenBank/DDBJ whole genome shotgun (WGS) entry which is preliminary data.</text>
</comment>
<proteinExistence type="predicted"/>
<keyword evidence="11" id="KW-0670">Pyruvate</keyword>
<dbReference type="Proteomes" id="UP000239434">
    <property type="component" value="Unassembled WGS sequence"/>
</dbReference>
<dbReference type="PANTHER" id="PTHR11364">
    <property type="entry name" value="THIOSULFATE SULFERTANSFERASE"/>
    <property type="match status" value="1"/>
</dbReference>
<dbReference type="InterPro" id="IPR036873">
    <property type="entry name" value="Rhodanese-like_dom_sf"/>
</dbReference>
<dbReference type="PANTHER" id="PTHR11364:SF27">
    <property type="entry name" value="SULFURTRANSFERASE"/>
    <property type="match status" value="1"/>
</dbReference>
<evidence type="ECO:0000256" key="6">
    <source>
        <dbReference type="ARBA" id="ARBA00066832"/>
    </source>
</evidence>
<dbReference type="CDD" id="cd01449">
    <property type="entry name" value="TST_Repeat_2"/>
    <property type="match status" value="1"/>
</dbReference>
<keyword evidence="4" id="KW-0677">Repeat</keyword>
<accession>A0A2S9IL93</accession>
<evidence type="ECO:0000256" key="1">
    <source>
        <dbReference type="ARBA" id="ARBA00004496"/>
    </source>
</evidence>
<keyword evidence="2" id="KW-0963">Cytoplasm</keyword>
<sequence length="289" mass="31063">MSEKSPFVVSSDWLEQRLSEPGLSIIDASWYLPAQNRDPRAEYDAAHIPGAVFFDQDQIADHSSGLPHTIPSETDFEQEVSSMGVTAGDTIVVYDGPGMYTAPRVWWLFRIMGADKVFVLDGGLDRWKAEGRPVTAEVTKIAPSTFIAKRNMNGVASFQKMREIVGDGSVQIADARGPGRFSGEEPEPRAGMRSGHMPGARNVPVASLSQNGELKDIDALKKVFDEAGVDLSKPVVTSCGSGVTAAVITLALQSLGHKDNLLYDGSWSEWGSRADTPVETGPAQAGKAK</sequence>
<evidence type="ECO:0000256" key="3">
    <source>
        <dbReference type="ARBA" id="ARBA00022679"/>
    </source>
</evidence>
<dbReference type="SUPFAM" id="SSF52821">
    <property type="entry name" value="Rhodanese/Cell cycle control phosphatase"/>
    <property type="match status" value="2"/>
</dbReference>
<evidence type="ECO:0000313" key="11">
    <source>
        <dbReference type="EMBL" id="PRD41290.1"/>
    </source>
</evidence>
<name>A0A2S9IL93_9HYPH</name>
<evidence type="ECO:0000256" key="5">
    <source>
        <dbReference type="ARBA" id="ARBA00051793"/>
    </source>
</evidence>
<evidence type="ECO:0000256" key="2">
    <source>
        <dbReference type="ARBA" id="ARBA00022490"/>
    </source>
</evidence>
<gene>
    <name evidence="11" type="ORF">C5748_22600</name>
</gene>
<dbReference type="FunFam" id="3.40.250.10:FF:000015">
    <property type="entry name" value="Sulfurtransferase"/>
    <property type="match status" value="1"/>
</dbReference>
<feature type="domain" description="Rhodanese" evidence="10">
    <location>
        <begin position="19"/>
        <end position="136"/>
    </location>
</feature>
<dbReference type="GO" id="GO:0004792">
    <property type="term" value="F:thiosulfate-cyanide sulfurtransferase activity"/>
    <property type="evidence" value="ECO:0007669"/>
    <property type="project" value="InterPro"/>
</dbReference>
<evidence type="ECO:0000256" key="4">
    <source>
        <dbReference type="ARBA" id="ARBA00022737"/>
    </source>
</evidence>
<dbReference type="PROSITE" id="PS50206">
    <property type="entry name" value="RHODANESE_3"/>
    <property type="match status" value="2"/>
</dbReference>
<protein>
    <recommendedName>
        <fullName evidence="7">3-mercaptopyruvate sulfurtransferase</fullName>
        <ecNumber evidence="6">2.8.1.2</ecNumber>
    </recommendedName>
    <alternativeName>
        <fullName evidence="8">Rhodanese-like protein</fullName>
    </alternativeName>
</protein>
<dbReference type="GO" id="GO:0005737">
    <property type="term" value="C:cytoplasm"/>
    <property type="evidence" value="ECO:0007669"/>
    <property type="project" value="UniProtKB-SubCell"/>
</dbReference>
<dbReference type="FunFam" id="3.40.250.10:FF:000001">
    <property type="entry name" value="Sulfurtransferase"/>
    <property type="match status" value="1"/>
</dbReference>
<dbReference type="InterPro" id="IPR001307">
    <property type="entry name" value="Thiosulphate_STrfase_CS"/>
</dbReference>
<comment type="subcellular location">
    <subcellularLocation>
        <location evidence="1">Cytoplasm</location>
    </subcellularLocation>
</comment>
<feature type="region of interest" description="Disordered" evidence="9">
    <location>
        <begin position="269"/>
        <end position="289"/>
    </location>
</feature>
<reference evidence="11 12" key="1">
    <citation type="submission" date="2018-02" db="EMBL/GenBank/DDBJ databases">
        <title>The draft genome of Phyllobacterium sp. 1N-3.</title>
        <authorList>
            <person name="Liu L."/>
            <person name="Li L."/>
            <person name="Zhang X."/>
            <person name="Wang T."/>
            <person name="Liang L."/>
        </authorList>
    </citation>
    <scope>NUCLEOTIDE SEQUENCE [LARGE SCALE GENOMIC DNA]</scope>
    <source>
        <strain evidence="11 12">1N-3</strain>
    </source>
</reference>
<evidence type="ECO:0000256" key="9">
    <source>
        <dbReference type="SAM" id="MobiDB-lite"/>
    </source>
</evidence>
<dbReference type="Gene3D" id="3.40.250.10">
    <property type="entry name" value="Rhodanese-like domain"/>
    <property type="match status" value="2"/>
</dbReference>
<dbReference type="GO" id="GO:0016784">
    <property type="term" value="F:3-mercaptopyruvate sulfurtransferase activity"/>
    <property type="evidence" value="ECO:0007669"/>
    <property type="project" value="UniProtKB-EC"/>
</dbReference>
<evidence type="ECO:0000256" key="7">
    <source>
        <dbReference type="ARBA" id="ARBA00070833"/>
    </source>
</evidence>
<dbReference type="RefSeq" id="WP_105744571.1">
    <property type="nucleotide sequence ID" value="NZ_PVBR01000022.1"/>
</dbReference>
<dbReference type="NCBIfam" id="NF008557">
    <property type="entry name" value="PRK11493.1"/>
    <property type="match status" value="1"/>
</dbReference>
<keyword evidence="3 11" id="KW-0808">Transferase</keyword>
<dbReference type="AlphaFoldDB" id="A0A2S9IL93"/>
<dbReference type="PROSITE" id="PS00380">
    <property type="entry name" value="RHODANESE_1"/>
    <property type="match status" value="1"/>
</dbReference>
<feature type="region of interest" description="Disordered" evidence="9">
    <location>
        <begin position="175"/>
        <end position="197"/>
    </location>
</feature>
<dbReference type="InterPro" id="IPR045078">
    <property type="entry name" value="TST/MPST-like"/>
</dbReference>
<dbReference type="EC" id="2.8.1.2" evidence="6"/>
<dbReference type="SMART" id="SM00450">
    <property type="entry name" value="RHOD"/>
    <property type="match status" value="2"/>
</dbReference>
<dbReference type="Pfam" id="PF00581">
    <property type="entry name" value="Rhodanese"/>
    <property type="match status" value="2"/>
</dbReference>
<evidence type="ECO:0000313" key="12">
    <source>
        <dbReference type="Proteomes" id="UP000239434"/>
    </source>
</evidence>
<dbReference type="InterPro" id="IPR001763">
    <property type="entry name" value="Rhodanese-like_dom"/>
</dbReference>
<comment type="catalytic activity">
    <reaction evidence="5">
        <text>2-oxo-3-sulfanylpropanoate + [thioredoxin]-dithiol = [thioredoxin]-disulfide + hydrogen sulfide + pyruvate + H(+)</text>
        <dbReference type="Rhea" id="RHEA:21740"/>
        <dbReference type="Rhea" id="RHEA-COMP:10698"/>
        <dbReference type="Rhea" id="RHEA-COMP:10700"/>
        <dbReference type="ChEBI" id="CHEBI:15361"/>
        <dbReference type="ChEBI" id="CHEBI:15378"/>
        <dbReference type="ChEBI" id="CHEBI:29919"/>
        <dbReference type="ChEBI" id="CHEBI:29950"/>
        <dbReference type="ChEBI" id="CHEBI:50058"/>
        <dbReference type="ChEBI" id="CHEBI:57678"/>
        <dbReference type="EC" id="2.8.1.2"/>
    </reaction>
    <physiologicalReaction direction="left-to-right" evidence="5">
        <dbReference type="Rhea" id="RHEA:21741"/>
    </physiologicalReaction>
</comment>
<evidence type="ECO:0000256" key="8">
    <source>
        <dbReference type="ARBA" id="ARBA00078354"/>
    </source>
</evidence>
<evidence type="ECO:0000259" key="10">
    <source>
        <dbReference type="PROSITE" id="PS50206"/>
    </source>
</evidence>
<organism evidence="11 12">
    <name type="scientific">Phyllobacterium phragmitis</name>
    <dbReference type="NCBI Taxonomy" id="2670329"/>
    <lineage>
        <taxon>Bacteria</taxon>
        <taxon>Pseudomonadati</taxon>
        <taxon>Pseudomonadota</taxon>
        <taxon>Alphaproteobacteria</taxon>
        <taxon>Hyphomicrobiales</taxon>
        <taxon>Phyllobacteriaceae</taxon>
        <taxon>Phyllobacterium</taxon>
    </lineage>
</organism>
<keyword evidence="12" id="KW-1185">Reference proteome</keyword>
<dbReference type="EMBL" id="PVBR01000022">
    <property type="protein sequence ID" value="PRD41290.1"/>
    <property type="molecule type" value="Genomic_DNA"/>
</dbReference>
<dbReference type="CDD" id="cd01448">
    <property type="entry name" value="TST_Repeat_1"/>
    <property type="match status" value="1"/>
</dbReference>
<feature type="domain" description="Rhodanese" evidence="10">
    <location>
        <begin position="166"/>
        <end position="279"/>
    </location>
</feature>